<dbReference type="SUPFAM" id="SSF161098">
    <property type="entry name" value="MetI-like"/>
    <property type="match status" value="1"/>
</dbReference>
<dbReference type="Gene3D" id="1.10.3720.10">
    <property type="entry name" value="MetI-like"/>
    <property type="match status" value="1"/>
</dbReference>
<comment type="subunit">
    <text evidence="3">The complex is composed of two ATP-binding proteins (UgpC), two transmembrane proteins (UgpA and UgpE) and a solute-binding protein (UgpB).</text>
</comment>
<feature type="transmembrane region" description="Helical" evidence="12">
    <location>
        <begin position="127"/>
        <end position="148"/>
    </location>
</feature>
<evidence type="ECO:0000256" key="10">
    <source>
        <dbReference type="ARBA" id="ARBA00037054"/>
    </source>
</evidence>
<feature type="domain" description="ABC transmembrane type-1" evidence="13">
    <location>
        <begin position="82"/>
        <end position="294"/>
    </location>
</feature>
<dbReference type="PANTHER" id="PTHR43227">
    <property type="entry name" value="BLL4140 PROTEIN"/>
    <property type="match status" value="1"/>
</dbReference>
<feature type="transmembrane region" description="Helical" evidence="12">
    <location>
        <begin position="86"/>
        <end position="107"/>
    </location>
</feature>
<reference evidence="14 15" key="1">
    <citation type="submission" date="2006-03" db="EMBL/GenBank/DDBJ databases">
        <title>Complete sequence of Rhodopseudomonas palustris BisB5.</title>
        <authorList>
            <consortium name="US DOE Joint Genome Institute"/>
            <person name="Copeland A."/>
            <person name="Lucas S."/>
            <person name="Lapidus A."/>
            <person name="Barry K."/>
            <person name="Detter J.C."/>
            <person name="Glavina del Rio T."/>
            <person name="Hammon N."/>
            <person name="Israni S."/>
            <person name="Dalin E."/>
            <person name="Tice H."/>
            <person name="Pitluck S."/>
            <person name="Chain P."/>
            <person name="Malfatti S."/>
            <person name="Shin M."/>
            <person name="Vergez L."/>
            <person name="Schmutz J."/>
            <person name="Larimer F."/>
            <person name="Land M."/>
            <person name="Hauser L."/>
            <person name="Pelletier D.A."/>
            <person name="Kyrpides N."/>
            <person name="Lykidis A."/>
            <person name="Oda Y."/>
            <person name="Harwood C.S."/>
            <person name="Richardson P."/>
        </authorList>
    </citation>
    <scope>NUCLEOTIDE SEQUENCE [LARGE SCALE GENOMIC DNA]</scope>
    <source>
        <strain evidence="14 15">BisB5</strain>
    </source>
</reference>
<dbReference type="PANTHER" id="PTHR43227:SF9">
    <property type="entry name" value="SN-GLYCEROL-3-PHOSPHATE TRANSPORT SYSTEM PERMEASE PROTEIN UGPA"/>
    <property type="match status" value="1"/>
</dbReference>
<dbReference type="GO" id="GO:0055085">
    <property type="term" value="P:transmembrane transport"/>
    <property type="evidence" value="ECO:0007669"/>
    <property type="project" value="InterPro"/>
</dbReference>
<dbReference type="Proteomes" id="UP000001818">
    <property type="component" value="Chromosome"/>
</dbReference>
<feature type="transmembrane region" description="Helical" evidence="12">
    <location>
        <begin position="216"/>
        <end position="238"/>
    </location>
</feature>
<keyword evidence="9 12" id="KW-0472">Membrane</keyword>
<dbReference type="STRING" id="316057.RPD_0185"/>
<organism evidence="14 15">
    <name type="scientific">Rhodopseudomonas palustris (strain BisB5)</name>
    <dbReference type="NCBI Taxonomy" id="316057"/>
    <lineage>
        <taxon>Bacteria</taxon>
        <taxon>Pseudomonadati</taxon>
        <taxon>Pseudomonadota</taxon>
        <taxon>Alphaproteobacteria</taxon>
        <taxon>Hyphomicrobiales</taxon>
        <taxon>Nitrobacteraceae</taxon>
        <taxon>Rhodopseudomonas</taxon>
    </lineage>
</organism>
<dbReference type="NCBIfam" id="NF007852">
    <property type="entry name" value="PRK10561.1"/>
    <property type="match status" value="1"/>
</dbReference>
<dbReference type="CDD" id="cd06261">
    <property type="entry name" value="TM_PBP2"/>
    <property type="match status" value="1"/>
</dbReference>
<evidence type="ECO:0000313" key="14">
    <source>
        <dbReference type="EMBL" id="ABE37425.1"/>
    </source>
</evidence>
<evidence type="ECO:0000256" key="7">
    <source>
        <dbReference type="ARBA" id="ARBA00022692"/>
    </source>
</evidence>
<feature type="transmembrane region" description="Helical" evidence="12">
    <location>
        <begin position="184"/>
        <end position="204"/>
    </location>
</feature>
<dbReference type="EMBL" id="CP000283">
    <property type="protein sequence ID" value="ABE37425.1"/>
    <property type="molecule type" value="Genomic_DNA"/>
</dbReference>
<comment type="similarity">
    <text evidence="2 12">Belongs to the binding-protein-dependent transport system permease family.</text>
</comment>
<evidence type="ECO:0000256" key="11">
    <source>
        <dbReference type="ARBA" id="ARBA00040780"/>
    </source>
</evidence>
<evidence type="ECO:0000256" key="6">
    <source>
        <dbReference type="ARBA" id="ARBA00022519"/>
    </source>
</evidence>
<dbReference type="Pfam" id="PF00528">
    <property type="entry name" value="BPD_transp_1"/>
    <property type="match status" value="1"/>
</dbReference>
<keyword evidence="8 12" id="KW-1133">Transmembrane helix</keyword>
<comment type="subcellular location">
    <subcellularLocation>
        <location evidence="1">Cell inner membrane</location>
        <topology evidence="1">Multi-pass membrane protein</topology>
    </subcellularLocation>
    <subcellularLocation>
        <location evidence="12">Cell membrane</location>
        <topology evidence="12">Multi-pass membrane protein</topology>
    </subcellularLocation>
</comment>
<dbReference type="AlphaFoldDB" id="Q13ER4"/>
<gene>
    <name evidence="14" type="ordered locus">RPD_0185</name>
</gene>
<dbReference type="GO" id="GO:0005886">
    <property type="term" value="C:plasma membrane"/>
    <property type="evidence" value="ECO:0007669"/>
    <property type="project" value="UniProtKB-SubCell"/>
</dbReference>
<dbReference type="KEGG" id="rpd:RPD_0185"/>
<keyword evidence="6" id="KW-0997">Cell inner membrane</keyword>
<evidence type="ECO:0000256" key="3">
    <source>
        <dbReference type="ARBA" id="ARBA00011557"/>
    </source>
</evidence>
<protein>
    <recommendedName>
        <fullName evidence="11">sn-glycerol-3-phosphate transport system permease protein UgpA</fullName>
    </recommendedName>
</protein>
<keyword evidence="4 12" id="KW-0813">Transport</keyword>
<keyword evidence="5" id="KW-1003">Cell membrane</keyword>
<evidence type="ECO:0000313" key="15">
    <source>
        <dbReference type="Proteomes" id="UP000001818"/>
    </source>
</evidence>
<sequence length="304" mass="33775">MTAVRAGRSRIMQKQSVFHSKFLPYMLVLPQLAVVLVFFYWPAVQAVIQSFLLQDAFGLSTTFVWFDNYRELLSDPDYFSAILRTFLFSVAIALSSLSLALLLAVMADRPLRGSTFYRTLLIWPYAVAPPVVGVLWVFMLNPSLGVIAHGLRAIGIDWNPLLDGNQAATLIILAAAWKQISYNFLFFLAGLQAIPSSVIEAAAIDGARPMRRFWTIIFPLLSPTIFFLIVVNIVYAFFETFGIIDTMTRGGPAKATETLVYKVYSDGLLGGNLGSSAAQSVILMGIVIALTAFQFRFVERKVNY</sequence>
<name>Q13ER4_RHOPS</name>
<dbReference type="eggNOG" id="COG1175">
    <property type="taxonomic scope" value="Bacteria"/>
</dbReference>
<evidence type="ECO:0000256" key="2">
    <source>
        <dbReference type="ARBA" id="ARBA00009306"/>
    </source>
</evidence>
<evidence type="ECO:0000259" key="13">
    <source>
        <dbReference type="PROSITE" id="PS50928"/>
    </source>
</evidence>
<accession>Q13ER4</accession>
<evidence type="ECO:0000256" key="1">
    <source>
        <dbReference type="ARBA" id="ARBA00004429"/>
    </source>
</evidence>
<keyword evidence="7 12" id="KW-0812">Transmembrane</keyword>
<evidence type="ECO:0000256" key="4">
    <source>
        <dbReference type="ARBA" id="ARBA00022448"/>
    </source>
</evidence>
<evidence type="ECO:0000256" key="5">
    <source>
        <dbReference type="ARBA" id="ARBA00022475"/>
    </source>
</evidence>
<comment type="function">
    <text evidence="10">Part of the ABC transporter complex UgpBAEC involved in sn-glycerol-3-phosphate (G3P) import. Probably responsible for the translocation of the substrate across the membrane.</text>
</comment>
<feature type="transmembrane region" description="Helical" evidence="12">
    <location>
        <begin position="22"/>
        <end position="41"/>
    </location>
</feature>
<dbReference type="InterPro" id="IPR050809">
    <property type="entry name" value="UgpAE/MalFG_permease"/>
</dbReference>
<feature type="transmembrane region" description="Helical" evidence="12">
    <location>
        <begin position="277"/>
        <end position="298"/>
    </location>
</feature>
<evidence type="ECO:0000256" key="9">
    <source>
        <dbReference type="ARBA" id="ARBA00023136"/>
    </source>
</evidence>
<dbReference type="InterPro" id="IPR035906">
    <property type="entry name" value="MetI-like_sf"/>
</dbReference>
<dbReference type="InterPro" id="IPR000515">
    <property type="entry name" value="MetI-like"/>
</dbReference>
<dbReference type="PROSITE" id="PS50928">
    <property type="entry name" value="ABC_TM1"/>
    <property type="match status" value="1"/>
</dbReference>
<dbReference type="HOGENOM" id="CLU_016047_0_2_5"/>
<evidence type="ECO:0000256" key="8">
    <source>
        <dbReference type="ARBA" id="ARBA00022989"/>
    </source>
</evidence>
<proteinExistence type="inferred from homology"/>
<evidence type="ECO:0000256" key="12">
    <source>
        <dbReference type="RuleBase" id="RU363032"/>
    </source>
</evidence>